<dbReference type="EMBL" id="BPVZ01000107">
    <property type="protein sequence ID" value="GKV34832.1"/>
    <property type="molecule type" value="Genomic_DNA"/>
</dbReference>
<gene>
    <name evidence="2" type="ORF">SLEP1_g43175</name>
</gene>
<dbReference type="Proteomes" id="UP001054252">
    <property type="component" value="Unassembled WGS sequence"/>
</dbReference>
<name>A0AAV5LCG1_9ROSI</name>
<keyword evidence="3" id="KW-1185">Reference proteome</keyword>
<accession>A0AAV5LCG1</accession>
<proteinExistence type="predicted"/>
<evidence type="ECO:0000256" key="1">
    <source>
        <dbReference type="SAM" id="MobiDB-lite"/>
    </source>
</evidence>
<comment type="caution">
    <text evidence="2">The sequence shown here is derived from an EMBL/GenBank/DDBJ whole genome shotgun (WGS) entry which is preliminary data.</text>
</comment>
<evidence type="ECO:0000313" key="2">
    <source>
        <dbReference type="EMBL" id="GKV34832.1"/>
    </source>
</evidence>
<dbReference type="AlphaFoldDB" id="A0AAV5LCG1"/>
<evidence type="ECO:0000313" key="3">
    <source>
        <dbReference type="Proteomes" id="UP001054252"/>
    </source>
</evidence>
<reference evidence="2 3" key="1">
    <citation type="journal article" date="2021" name="Commun. Biol.">
        <title>The genome of Shorea leprosula (Dipterocarpaceae) highlights the ecological relevance of drought in aseasonal tropical rainforests.</title>
        <authorList>
            <person name="Ng K.K.S."/>
            <person name="Kobayashi M.J."/>
            <person name="Fawcett J.A."/>
            <person name="Hatakeyama M."/>
            <person name="Paape T."/>
            <person name="Ng C.H."/>
            <person name="Ang C.C."/>
            <person name="Tnah L.H."/>
            <person name="Lee C.T."/>
            <person name="Nishiyama T."/>
            <person name="Sese J."/>
            <person name="O'Brien M.J."/>
            <person name="Copetti D."/>
            <person name="Mohd Noor M.I."/>
            <person name="Ong R.C."/>
            <person name="Putra M."/>
            <person name="Sireger I.Z."/>
            <person name="Indrioko S."/>
            <person name="Kosugi Y."/>
            <person name="Izuno A."/>
            <person name="Isagi Y."/>
            <person name="Lee S.L."/>
            <person name="Shimizu K.K."/>
        </authorList>
    </citation>
    <scope>NUCLEOTIDE SEQUENCE [LARGE SCALE GENOMIC DNA]</scope>
    <source>
        <strain evidence="2">214</strain>
    </source>
</reference>
<feature type="compositionally biased region" description="Polar residues" evidence="1">
    <location>
        <begin position="1"/>
        <end position="13"/>
    </location>
</feature>
<feature type="region of interest" description="Disordered" evidence="1">
    <location>
        <begin position="1"/>
        <end position="31"/>
    </location>
</feature>
<sequence length="119" mass="13728">MANNPQEQPSHTESVAVMAGTKSFDPKKPPPSNLVSLFQTKDLQNEIKQVLQHHKTSHSDQMFVLHMNSQILGPYFISPPPLSLKFLYPQSKEHLLPFQVKPDWSKWVGHFGTWPAWRR</sequence>
<protein>
    <submittedName>
        <fullName evidence="2">Uncharacterized protein</fullName>
    </submittedName>
</protein>
<organism evidence="2 3">
    <name type="scientific">Rubroshorea leprosula</name>
    <dbReference type="NCBI Taxonomy" id="152421"/>
    <lineage>
        <taxon>Eukaryota</taxon>
        <taxon>Viridiplantae</taxon>
        <taxon>Streptophyta</taxon>
        <taxon>Embryophyta</taxon>
        <taxon>Tracheophyta</taxon>
        <taxon>Spermatophyta</taxon>
        <taxon>Magnoliopsida</taxon>
        <taxon>eudicotyledons</taxon>
        <taxon>Gunneridae</taxon>
        <taxon>Pentapetalae</taxon>
        <taxon>rosids</taxon>
        <taxon>malvids</taxon>
        <taxon>Malvales</taxon>
        <taxon>Dipterocarpaceae</taxon>
        <taxon>Rubroshorea</taxon>
    </lineage>
</organism>